<evidence type="ECO:0000259" key="9">
    <source>
        <dbReference type="PROSITE" id="PS50175"/>
    </source>
</evidence>
<dbReference type="InterPro" id="IPR050951">
    <property type="entry name" value="Retrovirus_Pol_polyprotein"/>
</dbReference>
<keyword evidence="3" id="KW-0540">Nuclease</keyword>
<dbReference type="PANTHER" id="PTHR37984:SF5">
    <property type="entry name" value="PROTEIN NYNRIN-LIKE"/>
    <property type="match status" value="1"/>
</dbReference>
<keyword evidence="1" id="KW-0808">Transferase</keyword>
<keyword evidence="2" id="KW-0548">Nucleotidyltransferase</keyword>
<dbReference type="GO" id="GO:0016779">
    <property type="term" value="F:nucleotidyltransferase activity"/>
    <property type="evidence" value="ECO:0007669"/>
    <property type="project" value="UniProtKB-KW"/>
</dbReference>
<dbReference type="Proteomes" id="UP000035680">
    <property type="component" value="Unassembled WGS sequence"/>
</dbReference>
<dbReference type="SUPFAM" id="SSF56672">
    <property type="entry name" value="DNA/RNA polymerases"/>
    <property type="match status" value="1"/>
</dbReference>
<reference evidence="10" key="1">
    <citation type="submission" date="2014-07" db="EMBL/GenBank/DDBJ databases">
        <authorList>
            <person name="Martin A.A"/>
            <person name="De Silva N."/>
        </authorList>
    </citation>
    <scope>NUCLEOTIDE SEQUENCE</scope>
</reference>
<name>A0A0K0EVA7_STRVS</name>
<feature type="compositionally biased region" description="Basic and acidic residues" evidence="7">
    <location>
        <begin position="73"/>
        <end position="82"/>
    </location>
</feature>
<evidence type="ECO:0000256" key="6">
    <source>
        <dbReference type="PROSITE-ProRule" id="PRU00047"/>
    </source>
</evidence>
<evidence type="ECO:0000256" key="1">
    <source>
        <dbReference type="ARBA" id="ARBA00022679"/>
    </source>
</evidence>
<dbReference type="InterPro" id="IPR001995">
    <property type="entry name" value="Peptidase_A2_cat"/>
</dbReference>
<accession>A0A0K0EVA7</accession>
<dbReference type="Gene3D" id="3.30.70.270">
    <property type="match status" value="1"/>
</dbReference>
<dbReference type="CDD" id="cd00303">
    <property type="entry name" value="retropepsin_like"/>
    <property type="match status" value="1"/>
</dbReference>
<dbReference type="InterPro" id="IPR036875">
    <property type="entry name" value="Znf_CCHC_sf"/>
</dbReference>
<keyword evidence="6" id="KW-0862">Zinc</keyword>
<feature type="domain" description="CCHC-type" evidence="8">
    <location>
        <begin position="43"/>
        <end position="59"/>
    </location>
</feature>
<evidence type="ECO:0000313" key="11">
    <source>
        <dbReference type="WBParaSite" id="SVE_0045600.1"/>
    </source>
</evidence>
<dbReference type="GO" id="GO:0004519">
    <property type="term" value="F:endonuclease activity"/>
    <property type="evidence" value="ECO:0007669"/>
    <property type="project" value="UniProtKB-KW"/>
</dbReference>
<evidence type="ECO:0000256" key="4">
    <source>
        <dbReference type="ARBA" id="ARBA00022759"/>
    </source>
</evidence>
<evidence type="ECO:0000256" key="3">
    <source>
        <dbReference type="ARBA" id="ARBA00022722"/>
    </source>
</evidence>
<feature type="region of interest" description="Disordered" evidence="7">
    <location>
        <begin position="56"/>
        <end position="83"/>
    </location>
</feature>
<dbReference type="AlphaFoldDB" id="A0A0K0EVA7"/>
<dbReference type="STRING" id="75913.A0A0K0EVA7"/>
<dbReference type="Gene3D" id="2.40.70.10">
    <property type="entry name" value="Acid Proteases"/>
    <property type="match status" value="1"/>
</dbReference>
<dbReference type="GO" id="GO:0006508">
    <property type="term" value="P:proteolysis"/>
    <property type="evidence" value="ECO:0007669"/>
    <property type="project" value="InterPro"/>
</dbReference>
<dbReference type="PANTHER" id="PTHR37984">
    <property type="entry name" value="PROTEIN CBG26694"/>
    <property type="match status" value="1"/>
</dbReference>
<sequence>MEVTFKTELLRVCANMKQLREFILMNLHTKRDHSLGHKKNNIKCYECGEYGHKKNQCKKDKTEQGESSPYYRRGNEQDEVRSSKNKTVNHIVGLEDEVINNIKHVESDNERSKMFDQFTIGIRIGDYIYEALVDTGAEVSSLPERVVDMEKMTPCNKKIKGYGDGEIALCGTCIVKIDFLNIIQKKGFFHIVDHDEKSLIIGSDLIQQFNMILNGKERSIYIDRARYIKLKYREKSKLITFTLITEKMNLKNLVERSFSDIIARSEFDLDKDKHEGKSVGLFRKFAKIRSDRSRISGVYNPPLVILKKNSWRCCVDLRHINSITQSQHIPSINTLELIDQIKGFNYYSLIDLNNAFFQAGLSEKNLNLFEVRAFNYTIVLLDYLKAEDVHKFKANQVINV</sequence>
<dbReference type="InterPro" id="IPR001969">
    <property type="entry name" value="Aspartic_peptidase_AS"/>
</dbReference>
<evidence type="ECO:0000256" key="2">
    <source>
        <dbReference type="ARBA" id="ARBA00022695"/>
    </source>
</evidence>
<dbReference type="Gene3D" id="3.10.10.10">
    <property type="entry name" value="HIV Type 1 Reverse Transcriptase, subunit A, domain 1"/>
    <property type="match status" value="1"/>
</dbReference>
<keyword evidence="4" id="KW-0255">Endonuclease</keyword>
<dbReference type="GO" id="GO:0004190">
    <property type="term" value="F:aspartic-type endopeptidase activity"/>
    <property type="evidence" value="ECO:0007669"/>
    <property type="project" value="InterPro"/>
</dbReference>
<dbReference type="InterPro" id="IPR043128">
    <property type="entry name" value="Rev_trsase/Diguanyl_cyclase"/>
</dbReference>
<evidence type="ECO:0000259" key="8">
    <source>
        <dbReference type="PROSITE" id="PS50158"/>
    </source>
</evidence>
<keyword evidence="6" id="KW-0863">Zinc-finger</keyword>
<dbReference type="PROSITE" id="PS50158">
    <property type="entry name" value="ZF_CCHC"/>
    <property type="match status" value="1"/>
</dbReference>
<evidence type="ECO:0000256" key="5">
    <source>
        <dbReference type="ARBA" id="ARBA00022801"/>
    </source>
</evidence>
<dbReference type="PROSITE" id="PS00141">
    <property type="entry name" value="ASP_PROTEASE"/>
    <property type="match status" value="1"/>
</dbReference>
<reference evidence="11" key="2">
    <citation type="submission" date="2015-08" db="UniProtKB">
        <authorList>
            <consortium name="WormBaseParasite"/>
        </authorList>
    </citation>
    <scope>IDENTIFICATION</scope>
</reference>
<dbReference type="GO" id="GO:0019899">
    <property type="term" value="F:enzyme binding"/>
    <property type="evidence" value="ECO:0007669"/>
    <property type="project" value="UniProtKB-ARBA"/>
</dbReference>
<dbReference type="InterPro" id="IPR043502">
    <property type="entry name" value="DNA/RNA_pol_sf"/>
</dbReference>
<protein>
    <submittedName>
        <fullName evidence="11">CCHC-type domain-containing protein</fullName>
    </submittedName>
</protein>
<dbReference type="SUPFAM" id="SSF50630">
    <property type="entry name" value="Acid proteases"/>
    <property type="match status" value="1"/>
</dbReference>
<dbReference type="InterPro" id="IPR021109">
    <property type="entry name" value="Peptidase_aspartic_dom_sf"/>
</dbReference>
<dbReference type="SUPFAM" id="SSF57756">
    <property type="entry name" value="Retrovirus zinc finger-like domains"/>
    <property type="match status" value="1"/>
</dbReference>
<keyword evidence="10" id="KW-1185">Reference proteome</keyword>
<organism evidence="10 11">
    <name type="scientific">Strongyloides venezuelensis</name>
    <name type="common">Threadworm</name>
    <dbReference type="NCBI Taxonomy" id="75913"/>
    <lineage>
        <taxon>Eukaryota</taxon>
        <taxon>Metazoa</taxon>
        <taxon>Ecdysozoa</taxon>
        <taxon>Nematoda</taxon>
        <taxon>Chromadorea</taxon>
        <taxon>Rhabditida</taxon>
        <taxon>Tylenchina</taxon>
        <taxon>Panagrolaimomorpha</taxon>
        <taxon>Strongyloidoidea</taxon>
        <taxon>Strongyloididae</taxon>
        <taxon>Strongyloides</taxon>
    </lineage>
</organism>
<proteinExistence type="predicted"/>
<dbReference type="GO" id="GO:0003676">
    <property type="term" value="F:nucleic acid binding"/>
    <property type="evidence" value="ECO:0007669"/>
    <property type="project" value="InterPro"/>
</dbReference>
<dbReference type="GO" id="GO:0008270">
    <property type="term" value="F:zinc ion binding"/>
    <property type="evidence" value="ECO:0007669"/>
    <property type="project" value="UniProtKB-KW"/>
</dbReference>
<evidence type="ECO:0000256" key="7">
    <source>
        <dbReference type="SAM" id="MobiDB-lite"/>
    </source>
</evidence>
<evidence type="ECO:0000313" key="10">
    <source>
        <dbReference type="Proteomes" id="UP000035680"/>
    </source>
</evidence>
<dbReference type="WBParaSite" id="SVE_0045600.1">
    <property type="protein sequence ID" value="SVE_0045600.1"/>
    <property type="gene ID" value="SVE_0045600"/>
</dbReference>
<keyword evidence="6" id="KW-0479">Metal-binding</keyword>
<dbReference type="PROSITE" id="PS50175">
    <property type="entry name" value="ASP_PROT_RETROV"/>
    <property type="match status" value="1"/>
</dbReference>
<keyword evidence="5" id="KW-0378">Hydrolase</keyword>
<feature type="domain" description="Peptidase A2" evidence="9">
    <location>
        <begin position="129"/>
        <end position="163"/>
    </location>
</feature>
<dbReference type="InterPro" id="IPR001878">
    <property type="entry name" value="Znf_CCHC"/>
</dbReference>